<evidence type="ECO:0000313" key="5">
    <source>
        <dbReference type="EMBL" id="CAF24167.1"/>
    </source>
</evidence>
<protein>
    <recommendedName>
        <fullName evidence="4">HTH cro/C1-type domain-containing protein</fullName>
    </recommendedName>
</protein>
<gene>
    <name evidence="5" type="ORF">PC_RS06940</name>
</gene>
<reference evidence="5 6" key="1">
    <citation type="journal article" date="2004" name="Science">
        <title>Illuminating the evolutionary history of chlamydiae.</title>
        <authorList>
            <person name="Horn M."/>
            <person name="Collingro A."/>
            <person name="Schmitz-Esser S."/>
            <person name="Beier C.L."/>
            <person name="Purkhold U."/>
            <person name="Fartmann B."/>
            <person name="Brandt P."/>
            <person name="Nyakatura G.J."/>
            <person name="Droege M."/>
            <person name="Frishman D."/>
            <person name="Rattei T."/>
            <person name="Mewes H."/>
            <person name="Wagner M."/>
        </authorList>
    </citation>
    <scope>NUCLEOTIDE SEQUENCE [LARGE SCALE GENOMIC DNA]</scope>
    <source>
        <strain evidence="5 6">UWE25</strain>
    </source>
</reference>
<evidence type="ECO:0000313" key="6">
    <source>
        <dbReference type="Proteomes" id="UP000000529"/>
    </source>
</evidence>
<keyword evidence="2" id="KW-0238">DNA-binding</keyword>
<dbReference type="EMBL" id="BX908798">
    <property type="protein sequence ID" value="CAF24167.1"/>
    <property type="molecule type" value="Genomic_DNA"/>
</dbReference>
<dbReference type="PANTHER" id="PTHR36511:SF3">
    <property type="entry name" value="ANTITOXIN HIGA-2"/>
    <property type="match status" value="1"/>
</dbReference>
<keyword evidence="1" id="KW-0805">Transcription regulation</keyword>
<dbReference type="SMART" id="SM00530">
    <property type="entry name" value="HTH_XRE"/>
    <property type="match status" value="1"/>
</dbReference>
<organism evidence="5 6">
    <name type="scientific">Protochlamydia amoebophila (strain UWE25)</name>
    <dbReference type="NCBI Taxonomy" id="264201"/>
    <lineage>
        <taxon>Bacteria</taxon>
        <taxon>Pseudomonadati</taxon>
        <taxon>Chlamydiota</taxon>
        <taxon>Chlamydiia</taxon>
        <taxon>Parachlamydiales</taxon>
        <taxon>Parachlamydiaceae</taxon>
        <taxon>Candidatus Protochlamydia</taxon>
    </lineage>
</organism>
<dbReference type="HOGENOM" id="CLU_144725_3_1_0"/>
<dbReference type="Gene3D" id="1.10.260.40">
    <property type="entry name" value="lambda repressor-like DNA-binding domains"/>
    <property type="match status" value="1"/>
</dbReference>
<dbReference type="PROSITE" id="PS50943">
    <property type="entry name" value="HTH_CROC1"/>
    <property type="match status" value="1"/>
</dbReference>
<keyword evidence="3" id="KW-0804">Transcription</keyword>
<evidence type="ECO:0000256" key="1">
    <source>
        <dbReference type="ARBA" id="ARBA00023015"/>
    </source>
</evidence>
<dbReference type="InterPro" id="IPR001387">
    <property type="entry name" value="Cro/C1-type_HTH"/>
</dbReference>
<accession>Q6MB82</accession>
<proteinExistence type="predicted"/>
<evidence type="ECO:0000259" key="4">
    <source>
        <dbReference type="PROSITE" id="PS50943"/>
    </source>
</evidence>
<dbReference type="AlphaFoldDB" id="Q6MB82"/>
<dbReference type="InterPro" id="IPR010982">
    <property type="entry name" value="Lambda_DNA-bd_dom_sf"/>
</dbReference>
<evidence type="ECO:0000256" key="3">
    <source>
        <dbReference type="ARBA" id="ARBA00023163"/>
    </source>
</evidence>
<evidence type="ECO:0000256" key="2">
    <source>
        <dbReference type="ARBA" id="ARBA00023125"/>
    </source>
</evidence>
<dbReference type="CDD" id="cd00093">
    <property type="entry name" value="HTH_XRE"/>
    <property type="match status" value="1"/>
</dbReference>
<feature type="domain" description="HTH cro/C1-type" evidence="4">
    <location>
        <begin position="50"/>
        <end position="103"/>
    </location>
</feature>
<dbReference type="RefSeq" id="WP_011175992.1">
    <property type="nucleotide sequence ID" value="NC_005861.2"/>
</dbReference>
<dbReference type="OrthoDB" id="162880at2"/>
<dbReference type="Pfam" id="PF01381">
    <property type="entry name" value="HTH_3"/>
    <property type="match status" value="1"/>
</dbReference>
<dbReference type="eggNOG" id="COG2944">
    <property type="taxonomic scope" value="Bacteria"/>
</dbReference>
<keyword evidence="6" id="KW-1185">Reference proteome</keyword>
<dbReference type="STRING" id="264201.pc1443"/>
<dbReference type="GO" id="GO:0003677">
    <property type="term" value="F:DNA binding"/>
    <property type="evidence" value="ECO:0007669"/>
    <property type="project" value="UniProtKB-KW"/>
</dbReference>
<dbReference type="InterPro" id="IPR052359">
    <property type="entry name" value="HTH-type_reg/antitoxin"/>
</dbReference>
<name>Q6MB82_PARUW</name>
<dbReference type="PANTHER" id="PTHR36511">
    <property type="entry name" value="MERR FAMILY BACTERIAL REGULATORY PROTEIN"/>
    <property type="match status" value="1"/>
</dbReference>
<dbReference type="SUPFAM" id="SSF47413">
    <property type="entry name" value="lambda repressor-like DNA-binding domains"/>
    <property type="match status" value="1"/>
</dbReference>
<sequence length="118" mass="13334">MGKMFDLLKEGLEEAISYEKGSFKNVRVKKVRIDTGEIPQQPKEYQAKDIKHLRNKLNCSQSLLAAYLNVSLNTIQAWEQGSRRPNHAALRLLEIMDRGPQFLASLIGAQSSNKHLNG</sequence>
<dbReference type="KEGG" id="pcu:PC_RS06940"/>
<dbReference type="Proteomes" id="UP000000529">
    <property type="component" value="Chromosome"/>
</dbReference>